<sequence>MKSYVFVLVLTCFTTLCTAQDIRYGIRGALNVSNLDFDPDATFDNEHRIGFAFAGFVDFGITEDMSIRTELQWSAEGGKDESLRADYIQLPLLLRLYVSDRLSFGVGPQLNLKTWSNEDGFSTFAFSGIFGAEYMLTDELFIDLRYSYGLTNILDEDIIDVEAKNHVVQFGFGIKI</sequence>
<feature type="domain" description="Outer membrane protein beta-barrel" evidence="2">
    <location>
        <begin position="7"/>
        <end position="174"/>
    </location>
</feature>
<dbReference type="SUPFAM" id="SSF56925">
    <property type="entry name" value="OMPA-like"/>
    <property type="match status" value="1"/>
</dbReference>
<evidence type="ECO:0000256" key="1">
    <source>
        <dbReference type="ARBA" id="ARBA00022729"/>
    </source>
</evidence>
<name>A0A265UTT3_9FLAO</name>
<dbReference type="AlphaFoldDB" id="A0A265UTT3"/>
<evidence type="ECO:0000313" key="3">
    <source>
        <dbReference type="EMBL" id="OZV68708.1"/>
    </source>
</evidence>
<dbReference type="OrthoDB" id="1259003at2"/>
<accession>A0A265UTT3</accession>
<evidence type="ECO:0000313" key="4">
    <source>
        <dbReference type="Proteomes" id="UP000216840"/>
    </source>
</evidence>
<dbReference type="RefSeq" id="WP_094968475.1">
    <property type="nucleotide sequence ID" value="NZ_NGJN01000004.1"/>
</dbReference>
<dbReference type="InterPro" id="IPR027385">
    <property type="entry name" value="Beta-barrel_OMP"/>
</dbReference>
<evidence type="ECO:0000259" key="2">
    <source>
        <dbReference type="Pfam" id="PF13505"/>
    </source>
</evidence>
<keyword evidence="1" id="KW-0732">Signal</keyword>
<dbReference type="InterPro" id="IPR011250">
    <property type="entry name" value="OMP/PagP_B-barrel"/>
</dbReference>
<proteinExistence type="predicted"/>
<organism evidence="3 4">
    <name type="scientific">Winogradskyella aurantia</name>
    <dbReference type="NCBI Taxonomy" id="1915063"/>
    <lineage>
        <taxon>Bacteria</taxon>
        <taxon>Pseudomonadati</taxon>
        <taxon>Bacteroidota</taxon>
        <taxon>Flavobacteriia</taxon>
        <taxon>Flavobacteriales</taxon>
        <taxon>Flavobacteriaceae</taxon>
        <taxon>Winogradskyella</taxon>
    </lineage>
</organism>
<protein>
    <recommendedName>
        <fullName evidence="2">Outer membrane protein beta-barrel domain-containing protein</fullName>
    </recommendedName>
</protein>
<reference evidence="3 4" key="1">
    <citation type="submission" date="2017-05" db="EMBL/GenBank/DDBJ databases">
        <title>The draft genome sequence of Idiomarina salinarum WNB302.</title>
        <authorList>
            <person name="Sun Y."/>
            <person name="Chen B."/>
            <person name="Du Z."/>
        </authorList>
    </citation>
    <scope>NUCLEOTIDE SEQUENCE [LARGE SCALE GENOMIC DNA]</scope>
    <source>
        <strain evidence="3 4">WNB302</strain>
    </source>
</reference>
<dbReference type="EMBL" id="NGJN01000004">
    <property type="protein sequence ID" value="OZV68708.1"/>
    <property type="molecule type" value="Genomic_DNA"/>
</dbReference>
<dbReference type="Proteomes" id="UP000216840">
    <property type="component" value="Unassembled WGS sequence"/>
</dbReference>
<comment type="caution">
    <text evidence="3">The sequence shown here is derived from an EMBL/GenBank/DDBJ whole genome shotgun (WGS) entry which is preliminary data.</text>
</comment>
<dbReference type="Pfam" id="PF13505">
    <property type="entry name" value="OMP_b-brl"/>
    <property type="match status" value="1"/>
</dbReference>
<gene>
    <name evidence="3" type="ORF">CA834_09615</name>
</gene>
<keyword evidence="4" id="KW-1185">Reference proteome</keyword>